<feature type="transmembrane region" description="Helical" evidence="5">
    <location>
        <begin position="768"/>
        <end position="789"/>
    </location>
</feature>
<comment type="cofactor">
    <cofactor evidence="1">
        <name>Mg(2+)</name>
        <dbReference type="ChEBI" id="CHEBI:18420"/>
    </cofactor>
</comment>
<dbReference type="InterPro" id="IPR000160">
    <property type="entry name" value="GGDEF_dom"/>
</dbReference>
<evidence type="ECO:0000256" key="5">
    <source>
        <dbReference type="SAM" id="Phobius"/>
    </source>
</evidence>
<dbReference type="AlphaFoldDB" id="A0A2P1PW65"/>
<dbReference type="GO" id="GO:0005886">
    <property type="term" value="C:plasma membrane"/>
    <property type="evidence" value="ECO:0007669"/>
    <property type="project" value="TreeGrafter"/>
</dbReference>
<dbReference type="InterPro" id="IPR029787">
    <property type="entry name" value="Nucleotide_cyclase"/>
</dbReference>
<dbReference type="Pfam" id="PF00990">
    <property type="entry name" value="GGDEF"/>
    <property type="match status" value="1"/>
</dbReference>
<protein>
    <recommendedName>
        <fullName evidence="2">diguanylate cyclase</fullName>
        <ecNumber evidence="2">2.7.7.65</ecNumber>
    </recommendedName>
</protein>
<dbReference type="EC" id="2.7.7.65" evidence="2"/>
<organism evidence="7 8">
    <name type="scientific">Ahniella affigens</name>
    <dbReference type="NCBI Taxonomy" id="2021234"/>
    <lineage>
        <taxon>Bacteria</taxon>
        <taxon>Pseudomonadati</taxon>
        <taxon>Pseudomonadota</taxon>
        <taxon>Gammaproteobacteria</taxon>
        <taxon>Lysobacterales</taxon>
        <taxon>Rhodanobacteraceae</taxon>
        <taxon>Ahniella</taxon>
    </lineage>
</organism>
<dbReference type="FunFam" id="3.30.70.270:FF:000001">
    <property type="entry name" value="Diguanylate cyclase domain protein"/>
    <property type="match status" value="1"/>
</dbReference>
<feature type="coiled-coil region" evidence="4">
    <location>
        <begin position="793"/>
        <end position="827"/>
    </location>
</feature>
<keyword evidence="5" id="KW-0812">Transmembrane</keyword>
<dbReference type="Proteomes" id="UP000241074">
    <property type="component" value="Chromosome"/>
</dbReference>
<evidence type="ECO:0000256" key="3">
    <source>
        <dbReference type="ARBA" id="ARBA00034247"/>
    </source>
</evidence>
<dbReference type="InterPro" id="IPR043128">
    <property type="entry name" value="Rev_trsase/Diguanyl_cyclase"/>
</dbReference>
<accession>A0A2P1PW65</accession>
<dbReference type="PANTHER" id="PTHR45138:SF9">
    <property type="entry name" value="DIGUANYLATE CYCLASE DGCM-RELATED"/>
    <property type="match status" value="1"/>
</dbReference>
<dbReference type="Gene3D" id="2.130.10.10">
    <property type="entry name" value="YVTN repeat-like/Quinoprotein amine dehydrogenase"/>
    <property type="match status" value="1"/>
</dbReference>
<feature type="domain" description="GGDEF" evidence="6">
    <location>
        <begin position="855"/>
        <end position="985"/>
    </location>
</feature>
<dbReference type="Gene3D" id="2.60.40.10">
    <property type="entry name" value="Immunoglobulins"/>
    <property type="match status" value="1"/>
</dbReference>
<evidence type="ECO:0000259" key="6">
    <source>
        <dbReference type="PROSITE" id="PS50887"/>
    </source>
</evidence>
<keyword evidence="4" id="KW-0175">Coiled coil</keyword>
<reference evidence="7 8" key="2">
    <citation type="submission" date="2018-03" db="EMBL/GenBank/DDBJ databases">
        <authorList>
            <person name="Keele B.F."/>
        </authorList>
    </citation>
    <scope>NUCLEOTIDE SEQUENCE [LARGE SCALE GENOMIC DNA]</scope>
    <source>
        <strain evidence="7 8">D13</strain>
    </source>
</reference>
<dbReference type="Gene3D" id="3.30.70.270">
    <property type="match status" value="1"/>
</dbReference>
<dbReference type="SUPFAM" id="SSF63829">
    <property type="entry name" value="Calcium-dependent phosphotriesterase"/>
    <property type="match status" value="1"/>
</dbReference>
<dbReference type="SUPFAM" id="SSF55073">
    <property type="entry name" value="Nucleotide cyclase"/>
    <property type="match status" value="1"/>
</dbReference>
<evidence type="ECO:0000313" key="8">
    <source>
        <dbReference type="Proteomes" id="UP000241074"/>
    </source>
</evidence>
<name>A0A2P1PW65_9GAMM</name>
<dbReference type="GO" id="GO:0052621">
    <property type="term" value="F:diguanylate cyclase activity"/>
    <property type="evidence" value="ECO:0007669"/>
    <property type="project" value="UniProtKB-EC"/>
</dbReference>
<keyword evidence="5" id="KW-1133">Transmembrane helix</keyword>
<proteinExistence type="predicted"/>
<dbReference type="InterPro" id="IPR015943">
    <property type="entry name" value="WD40/YVTN_repeat-like_dom_sf"/>
</dbReference>
<dbReference type="SMART" id="SM00267">
    <property type="entry name" value="GGDEF"/>
    <property type="match status" value="1"/>
</dbReference>
<dbReference type="OrthoDB" id="176203at2"/>
<dbReference type="InterPro" id="IPR013783">
    <property type="entry name" value="Ig-like_fold"/>
</dbReference>
<gene>
    <name evidence="7" type="ORF">C7S18_18750</name>
</gene>
<dbReference type="CDD" id="cd01949">
    <property type="entry name" value="GGDEF"/>
    <property type="match status" value="1"/>
</dbReference>
<dbReference type="GO" id="GO:0043709">
    <property type="term" value="P:cell adhesion involved in single-species biofilm formation"/>
    <property type="evidence" value="ECO:0007669"/>
    <property type="project" value="TreeGrafter"/>
</dbReference>
<dbReference type="KEGG" id="xba:C7S18_18750"/>
<evidence type="ECO:0000313" key="7">
    <source>
        <dbReference type="EMBL" id="AVP99080.1"/>
    </source>
</evidence>
<keyword evidence="5" id="KW-0472">Membrane</keyword>
<dbReference type="InterPro" id="IPR050469">
    <property type="entry name" value="Diguanylate_Cyclase"/>
</dbReference>
<evidence type="ECO:0000256" key="1">
    <source>
        <dbReference type="ARBA" id="ARBA00001946"/>
    </source>
</evidence>
<dbReference type="EMBL" id="CP027860">
    <property type="protein sequence ID" value="AVP99080.1"/>
    <property type="molecule type" value="Genomic_DNA"/>
</dbReference>
<keyword evidence="8" id="KW-1185">Reference proteome</keyword>
<sequence length="986" mass="109540">MQPRNSSRADWLQSGSDCVARLLPSVHHNLTTSLSAVLVGLLLAASGALAQSTLPPELIGAPLVQRYTAEDYQVAPRHLGVTADAEGRIFVGNVEGVLVFSQGRFETITLPSWSAARRLVVGPAGRVYVGAYDHFGYLAEDELGAWQFTDLDARFPKDEAHSLGEVWELLLLGDAVYVLTDERLYRIDGEQADSWLLPGRSHTMFVDQGQLYLRIQSHGLMRFSEGQFTLVPGGELLADVRANLALSLDDGVLIGSRQDALFRFRGGQLTAIKTPLDDWFKRAELYCGLKLQDGSLVIGALNGEVMHLDPDLRLLDRFQASSYPIVALTTDHEGGLWAATDGDLVRAAWPSPWTQITNEDGLLGSIEDSAFFQGRRYVATSMGLFVSNLSPDQRVSFTRLPELGSDEVWDLTTHQGMLLAAHRRGVFVSHGGPFEQIAEGSYASDIVLSRFHPERVYVLHETGILVLQREHDQYRRVASHELPGFGLSSLVEADANTLFLGNFRGDPARATLSPDGSQMLNHQILGDSFGIHVTDGELSTVGLYQGAVVLGIAAGFYRWDGARFVPDNLDGLEADYERRDEFNLRQADDGRQFAFSSRQLFERQPGQGWHRVQISSPLARGFVDVAMEPEGLVSVITWGALLTLDERRSSPDELAPSVSMHRVELIGQRQAVSRLPINSATPINVAPHRQLRFEFGANSAERGIEYRSRLVGFESNFSNFSNANAREFSALPPHVYELRVEARAASGRAFAPLRYRFEVLPRWYQTTWAAWLISGLMLVVGTFLAWVFSRWRSQKLRERNQELERSIESHTRELEVANQRLAKLAVQDGLTGVTNRRGFEQAYARLWNRLAEVRQPLAVLMVDVDFFKQFNDAFGHLAGDEVLRSIARALELHVHEPAEVLARFGGEEFIVLLPNTQIDEALNRAQVLRQACEEAGKANDITVSVGVAVSIPRGGLKPTQLVDEADAALYRAKKAGRNRIERGRTL</sequence>
<dbReference type="NCBIfam" id="TIGR00254">
    <property type="entry name" value="GGDEF"/>
    <property type="match status" value="1"/>
</dbReference>
<dbReference type="PANTHER" id="PTHR45138">
    <property type="entry name" value="REGULATORY COMPONENTS OF SENSORY TRANSDUCTION SYSTEM"/>
    <property type="match status" value="1"/>
</dbReference>
<evidence type="ECO:0000256" key="4">
    <source>
        <dbReference type="SAM" id="Coils"/>
    </source>
</evidence>
<reference evidence="7 8" key="1">
    <citation type="submission" date="2018-03" db="EMBL/GenBank/DDBJ databases">
        <title>Ahniella affigens gen. nov., sp. nov., a gammaproteobacterium isolated from sandy soil near a stream.</title>
        <authorList>
            <person name="Ko Y."/>
            <person name="Kim J.-H."/>
        </authorList>
    </citation>
    <scope>NUCLEOTIDE SEQUENCE [LARGE SCALE GENOMIC DNA]</scope>
    <source>
        <strain evidence="7 8">D13</strain>
    </source>
</reference>
<comment type="catalytic activity">
    <reaction evidence="3">
        <text>2 GTP = 3',3'-c-di-GMP + 2 diphosphate</text>
        <dbReference type="Rhea" id="RHEA:24898"/>
        <dbReference type="ChEBI" id="CHEBI:33019"/>
        <dbReference type="ChEBI" id="CHEBI:37565"/>
        <dbReference type="ChEBI" id="CHEBI:58805"/>
        <dbReference type="EC" id="2.7.7.65"/>
    </reaction>
</comment>
<dbReference type="GO" id="GO:1902201">
    <property type="term" value="P:negative regulation of bacterial-type flagellum-dependent cell motility"/>
    <property type="evidence" value="ECO:0007669"/>
    <property type="project" value="TreeGrafter"/>
</dbReference>
<dbReference type="PROSITE" id="PS50887">
    <property type="entry name" value="GGDEF"/>
    <property type="match status" value="1"/>
</dbReference>
<evidence type="ECO:0000256" key="2">
    <source>
        <dbReference type="ARBA" id="ARBA00012528"/>
    </source>
</evidence>